<keyword evidence="2" id="KW-1185">Reference proteome</keyword>
<sequence length="92" mass="10600">MKKWLMVILAVCQSSHPTPSIVKAIFRGRIGSRRERVKVLTHKARKIRTLTEKAMELFKEKVIDFEKRLAIIETNVLSYLSYDIASDNVGQP</sequence>
<name>A0A9D4EIB7_DREPO</name>
<reference evidence="1" key="1">
    <citation type="journal article" date="2019" name="bioRxiv">
        <title>The Genome of the Zebra Mussel, Dreissena polymorpha: A Resource for Invasive Species Research.</title>
        <authorList>
            <person name="McCartney M.A."/>
            <person name="Auch B."/>
            <person name="Kono T."/>
            <person name="Mallez S."/>
            <person name="Zhang Y."/>
            <person name="Obille A."/>
            <person name="Becker A."/>
            <person name="Abrahante J.E."/>
            <person name="Garbe J."/>
            <person name="Badalamenti J.P."/>
            <person name="Herman A."/>
            <person name="Mangelson H."/>
            <person name="Liachko I."/>
            <person name="Sullivan S."/>
            <person name="Sone E.D."/>
            <person name="Koren S."/>
            <person name="Silverstein K.A.T."/>
            <person name="Beckman K.B."/>
            <person name="Gohl D.M."/>
        </authorList>
    </citation>
    <scope>NUCLEOTIDE SEQUENCE</scope>
    <source>
        <strain evidence="1">Duluth1</strain>
        <tissue evidence="1">Whole animal</tissue>
    </source>
</reference>
<protein>
    <submittedName>
        <fullName evidence="1">Uncharacterized protein</fullName>
    </submittedName>
</protein>
<proteinExistence type="predicted"/>
<dbReference type="AlphaFoldDB" id="A0A9D4EIB7"/>
<gene>
    <name evidence="1" type="ORF">DPMN_157671</name>
</gene>
<accession>A0A9D4EIB7</accession>
<evidence type="ECO:0000313" key="2">
    <source>
        <dbReference type="Proteomes" id="UP000828390"/>
    </source>
</evidence>
<dbReference type="Proteomes" id="UP000828390">
    <property type="component" value="Unassembled WGS sequence"/>
</dbReference>
<dbReference type="EMBL" id="JAIWYP010000008">
    <property type="protein sequence ID" value="KAH3779863.1"/>
    <property type="molecule type" value="Genomic_DNA"/>
</dbReference>
<reference evidence="1" key="2">
    <citation type="submission" date="2020-11" db="EMBL/GenBank/DDBJ databases">
        <authorList>
            <person name="McCartney M.A."/>
            <person name="Auch B."/>
            <person name="Kono T."/>
            <person name="Mallez S."/>
            <person name="Becker A."/>
            <person name="Gohl D.M."/>
            <person name="Silverstein K.A.T."/>
            <person name="Koren S."/>
            <person name="Bechman K.B."/>
            <person name="Herman A."/>
            <person name="Abrahante J.E."/>
            <person name="Garbe J."/>
        </authorList>
    </citation>
    <scope>NUCLEOTIDE SEQUENCE</scope>
    <source>
        <strain evidence="1">Duluth1</strain>
        <tissue evidence="1">Whole animal</tissue>
    </source>
</reference>
<comment type="caution">
    <text evidence="1">The sequence shown here is derived from an EMBL/GenBank/DDBJ whole genome shotgun (WGS) entry which is preliminary data.</text>
</comment>
<organism evidence="1 2">
    <name type="scientific">Dreissena polymorpha</name>
    <name type="common">Zebra mussel</name>
    <name type="synonym">Mytilus polymorpha</name>
    <dbReference type="NCBI Taxonomy" id="45954"/>
    <lineage>
        <taxon>Eukaryota</taxon>
        <taxon>Metazoa</taxon>
        <taxon>Spiralia</taxon>
        <taxon>Lophotrochozoa</taxon>
        <taxon>Mollusca</taxon>
        <taxon>Bivalvia</taxon>
        <taxon>Autobranchia</taxon>
        <taxon>Heteroconchia</taxon>
        <taxon>Euheterodonta</taxon>
        <taxon>Imparidentia</taxon>
        <taxon>Neoheterodontei</taxon>
        <taxon>Myida</taxon>
        <taxon>Dreissenoidea</taxon>
        <taxon>Dreissenidae</taxon>
        <taxon>Dreissena</taxon>
    </lineage>
</organism>
<evidence type="ECO:0000313" key="1">
    <source>
        <dbReference type="EMBL" id="KAH3779863.1"/>
    </source>
</evidence>